<protein>
    <submittedName>
        <fullName evidence="1">Nodulation protein L family protein</fullName>
    </submittedName>
</protein>
<dbReference type="RefSeq" id="WP_003083843.1">
    <property type="nucleotide sequence ID" value="NZ_AEUU02000001.1"/>
</dbReference>
<dbReference type="Proteomes" id="UP000005356">
    <property type="component" value="Unassembled WGS sequence"/>
</dbReference>
<dbReference type="InterPro" id="IPR051159">
    <property type="entry name" value="Hexapeptide_acetyltransf"/>
</dbReference>
<dbReference type="Pfam" id="PF00132">
    <property type="entry name" value="Hexapep"/>
    <property type="match status" value="1"/>
</dbReference>
<dbReference type="EMBL" id="AEUU02000001">
    <property type="protein sequence ID" value="EGJ27137.1"/>
    <property type="molecule type" value="Genomic_DNA"/>
</dbReference>
<proteinExistence type="predicted"/>
<evidence type="ECO:0000313" key="2">
    <source>
        <dbReference type="Proteomes" id="UP000005356"/>
    </source>
</evidence>
<reference evidence="1 2" key="1">
    <citation type="journal article" date="2014" name="Int. J. Syst. Evol. Microbiol.">
        <title>Phylogenomics and the dynamic genome evolution of the genus Streptococcus.</title>
        <authorList>
            <consortium name="The Broad Institute Genome Sequencing Platform"/>
            <person name="Richards V.P."/>
            <person name="Palmer S.R."/>
            <person name="Pavinski Bitar P.D."/>
            <person name="Qin X."/>
            <person name="Weinstock G.M."/>
            <person name="Highlander S.K."/>
            <person name="Town C.D."/>
            <person name="Burne R.A."/>
            <person name="Stanhope M.J."/>
        </authorList>
    </citation>
    <scope>NUCLEOTIDE SEQUENCE [LARGE SCALE GENOMIC DNA]</scope>
    <source>
        <strain evidence="1 2">Jelinkova 176</strain>
    </source>
</reference>
<gene>
    <name evidence="1" type="ORF">STRPO_0215</name>
</gene>
<dbReference type="Gene3D" id="2.160.10.10">
    <property type="entry name" value="Hexapeptide repeat proteins"/>
    <property type="match status" value="1"/>
</dbReference>
<dbReference type="InterPro" id="IPR001451">
    <property type="entry name" value="Hexapep"/>
</dbReference>
<organism evidence="1 2">
    <name type="scientific">Streptococcus porcinus str. Jelinkova 176</name>
    <dbReference type="NCBI Taxonomy" id="873448"/>
    <lineage>
        <taxon>Bacteria</taxon>
        <taxon>Bacillati</taxon>
        <taxon>Bacillota</taxon>
        <taxon>Bacilli</taxon>
        <taxon>Lactobacillales</taxon>
        <taxon>Streptococcaceae</taxon>
        <taxon>Streptococcus</taxon>
    </lineage>
</organism>
<dbReference type="CDD" id="cd04647">
    <property type="entry name" value="LbH_MAT_like"/>
    <property type="match status" value="1"/>
</dbReference>
<evidence type="ECO:0000313" key="1">
    <source>
        <dbReference type="EMBL" id="EGJ27137.1"/>
    </source>
</evidence>
<name>A0ABP2KYR9_STRPO</name>
<dbReference type="InterPro" id="IPR011004">
    <property type="entry name" value="Trimer_LpxA-like_sf"/>
</dbReference>
<sequence length="183" mass="20286">MNKYLRAVVEFPTAIIKMGYLKLIRNNSFRCKPLIFMSLFSELTVDKGARIIIGKNFRQRSQSRIRVRNGAELVIGDDISLNHGCMIVSREKIVIGNGVQFGPNILLYDHDHDYKASGGISVGKYKSSPIIIGKNVWIGAGAIILRGTSIGDNSIIAAGSVIKGEFPDNSLIYQPKETKVKRY</sequence>
<dbReference type="PANTHER" id="PTHR23416">
    <property type="entry name" value="SIALIC ACID SYNTHASE-RELATED"/>
    <property type="match status" value="1"/>
</dbReference>
<accession>A0ABP2KYR9</accession>
<comment type="caution">
    <text evidence="1">The sequence shown here is derived from an EMBL/GenBank/DDBJ whole genome shotgun (WGS) entry which is preliminary data.</text>
</comment>
<dbReference type="SUPFAM" id="SSF51161">
    <property type="entry name" value="Trimeric LpxA-like enzymes"/>
    <property type="match status" value="1"/>
</dbReference>
<keyword evidence="2" id="KW-1185">Reference proteome</keyword>